<reference evidence="2" key="3">
    <citation type="submission" date="2024-03" db="EMBL/GenBank/DDBJ databases">
        <title>The Genome Sequence of Enterococcus sp. DIV0242b.</title>
        <authorList>
            <consortium name="The Broad Institute Genomics Platform"/>
            <consortium name="The Broad Institute Microbial Omics Core"/>
            <consortium name="The Broad Institute Genomic Center for Infectious Diseases"/>
            <person name="Earl A."/>
            <person name="Manson A."/>
            <person name="Gilmore M."/>
            <person name="Schwartman J."/>
            <person name="Shea T."/>
            <person name="Abouelleil A."/>
            <person name="Cao P."/>
            <person name="Chapman S."/>
            <person name="Cusick C."/>
            <person name="Young S."/>
            <person name="Neafsey D."/>
            <person name="Nusbaum C."/>
            <person name="Birren B."/>
        </authorList>
    </citation>
    <scope>NUCLEOTIDE SEQUENCE</scope>
    <source>
        <strain evidence="2">9E7_DIV0242</strain>
    </source>
</reference>
<evidence type="ECO:0000313" key="2">
    <source>
        <dbReference type="EMBL" id="WYJ92290.1"/>
    </source>
</evidence>
<dbReference type="OrthoDB" id="2886755at2"/>
<dbReference type="AlphaFoldDB" id="A0A242K8F6"/>
<sequence>MVIEFEGYQLELLVYGKKCSKEQLARWIHHLTVQYPKLTTKKLVDRFIFMYDYQQLPVSHSNQEADLLVDMDTYMVFDQGRV</sequence>
<name>A0A242K8F6_9ENTE</name>
<dbReference type="RefSeq" id="WP_086349251.1">
    <property type="nucleotide sequence ID" value="NZ_CP147247.1"/>
</dbReference>
<accession>A0A242K8F6</accession>
<evidence type="ECO:0000313" key="1">
    <source>
        <dbReference type="EMBL" id="OTP15977.1"/>
    </source>
</evidence>
<dbReference type="EMBL" id="NGMM01000003">
    <property type="protein sequence ID" value="OTP15977.1"/>
    <property type="molecule type" value="Genomic_DNA"/>
</dbReference>
<dbReference type="EMBL" id="CP147247">
    <property type="protein sequence ID" value="WYJ92290.1"/>
    <property type="molecule type" value="Genomic_DNA"/>
</dbReference>
<organism evidence="1">
    <name type="scientific">Candidatus Enterococcus clewellii</name>
    <dbReference type="NCBI Taxonomy" id="1834193"/>
    <lineage>
        <taxon>Bacteria</taxon>
        <taxon>Bacillati</taxon>
        <taxon>Bacillota</taxon>
        <taxon>Bacilli</taxon>
        <taxon>Lactobacillales</taxon>
        <taxon>Enterococcaceae</taxon>
        <taxon>Enterococcus</taxon>
    </lineage>
</organism>
<proteinExistence type="predicted"/>
<reference evidence="2" key="2">
    <citation type="submission" date="2017-05" db="EMBL/GenBank/DDBJ databases">
        <authorList>
            <consortium name="The Broad Institute Genomics Platform"/>
            <consortium name="The Broad Institute Genomic Center for Infectious Diseases"/>
            <person name="Earl A."/>
            <person name="Manson A."/>
            <person name="Schwartman J."/>
            <person name="Gilmore M."/>
            <person name="Abouelleil A."/>
            <person name="Cao P."/>
            <person name="Chapman S."/>
            <person name="Cusick C."/>
            <person name="Shea T."/>
            <person name="Young S."/>
            <person name="Neafsey D."/>
            <person name="Nusbaum C."/>
            <person name="Birren B."/>
        </authorList>
    </citation>
    <scope>NUCLEOTIDE SEQUENCE</scope>
    <source>
        <strain evidence="2">9E7_DIV0242</strain>
    </source>
</reference>
<keyword evidence="3" id="KW-1185">Reference proteome</keyword>
<dbReference type="Proteomes" id="UP000195141">
    <property type="component" value="Chromosome"/>
</dbReference>
<evidence type="ECO:0000313" key="3">
    <source>
        <dbReference type="Proteomes" id="UP000195141"/>
    </source>
</evidence>
<gene>
    <name evidence="1" type="ORF">A5888_002191</name>
    <name evidence="2" type="ORF">A5888_004063</name>
</gene>
<reference evidence="1" key="1">
    <citation type="submission" date="2017-05" db="EMBL/GenBank/DDBJ databases">
        <title>The Genome Sequence of Enterococcus sp. 9E7_DIV0242.</title>
        <authorList>
            <consortium name="The Broad Institute Genomics Platform"/>
            <consortium name="The Broad Institute Genomic Center for Infectious Diseases"/>
            <person name="Earl A."/>
            <person name="Manson A."/>
            <person name="Schwartman J."/>
            <person name="Gilmore M."/>
            <person name="Abouelleil A."/>
            <person name="Cao P."/>
            <person name="Chapman S."/>
            <person name="Cusick C."/>
            <person name="Shea T."/>
            <person name="Young S."/>
            <person name="Neafsey D."/>
            <person name="Nusbaum C."/>
            <person name="Birren B."/>
        </authorList>
    </citation>
    <scope>NUCLEOTIDE SEQUENCE [LARGE SCALE GENOMIC DNA]</scope>
    <source>
        <strain evidence="1">9E7_DIV0242</strain>
    </source>
</reference>
<protein>
    <submittedName>
        <fullName evidence="1">Uncharacterized protein</fullName>
    </submittedName>
</protein>